<proteinExistence type="predicted"/>
<protein>
    <submittedName>
        <fullName evidence="1">G5355 protein</fullName>
    </submittedName>
</protein>
<accession>A0ABP1FXS5</accession>
<keyword evidence="2" id="KW-1185">Reference proteome</keyword>
<name>A0ABP1FXS5_9CHLO</name>
<organism evidence="1 2">
    <name type="scientific">Coccomyxa viridis</name>
    <dbReference type="NCBI Taxonomy" id="1274662"/>
    <lineage>
        <taxon>Eukaryota</taxon>
        <taxon>Viridiplantae</taxon>
        <taxon>Chlorophyta</taxon>
        <taxon>core chlorophytes</taxon>
        <taxon>Trebouxiophyceae</taxon>
        <taxon>Trebouxiophyceae incertae sedis</taxon>
        <taxon>Coccomyxaceae</taxon>
        <taxon>Coccomyxa</taxon>
    </lineage>
</organism>
<dbReference type="EMBL" id="CAXHTA020000007">
    <property type="protein sequence ID" value="CAL5222922.1"/>
    <property type="molecule type" value="Genomic_DNA"/>
</dbReference>
<comment type="caution">
    <text evidence="1">The sequence shown here is derived from an EMBL/GenBank/DDBJ whole genome shotgun (WGS) entry which is preliminary data.</text>
</comment>
<dbReference type="Proteomes" id="UP001497392">
    <property type="component" value="Unassembled WGS sequence"/>
</dbReference>
<evidence type="ECO:0000313" key="1">
    <source>
        <dbReference type="EMBL" id="CAL5222922.1"/>
    </source>
</evidence>
<gene>
    <name evidence="1" type="primary">g5355</name>
    <name evidence="1" type="ORF">VP750_LOCUS4581</name>
</gene>
<sequence length="177" mass="19648">MELPVANKLSAQAQELEDEAVQLEEQKLPIAAAAKLQKAGELHDGARILRQGHSDDILALRQDMDKMEKAVERQKDMGTVCHAALFQRPSVPSYAVAECKRKAFVRYEGEESPTSVLDMATGEEMEPDKVVPAFIYKLSWPRDLLETAEMSVLDTENIILTCPEVASSWHHGDQSAS</sequence>
<evidence type="ECO:0000313" key="2">
    <source>
        <dbReference type="Proteomes" id="UP001497392"/>
    </source>
</evidence>
<reference evidence="1 2" key="1">
    <citation type="submission" date="2024-06" db="EMBL/GenBank/DDBJ databases">
        <authorList>
            <person name="Kraege A."/>
            <person name="Thomma B."/>
        </authorList>
    </citation>
    <scope>NUCLEOTIDE SEQUENCE [LARGE SCALE GENOMIC DNA]</scope>
</reference>